<dbReference type="PANTHER" id="PTHR35812:SF1">
    <property type="entry name" value="LIPOPROTEIN"/>
    <property type="match status" value="1"/>
</dbReference>
<feature type="signal peptide" evidence="1">
    <location>
        <begin position="1"/>
        <end position="19"/>
    </location>
</feature>
<dbReference type="PANTHER" id="PTHR35812">
    <property type="entry name" value="LIPOPROTEIN"/>
    <property type="match status" value="1"/>
</dbReference>
<keyword evidence="4" id="KW-1185">Reference proteome</keyword>
<feature type="domain" description="Lcl C-terminal" evidence="2">
    <location>
        <begin position="43"/>
        <end position="183"/>
    </location>
</feature>
<dbReference type="RefSeq" id="WP_265687567.1">
    <property type="nucleotide sequence ID" value="NZ_JAKRRX010000048.1"/>
</dbReference>
<accession>A0A9X3CE52</accession>
<dbReference type="InterPro" id="IPR011460">
    <property type="entry name" value="Lcl_C"/>
</dbReference>
<evidence type="ECO:0000313" key="3">
    <source>
        <dbReference type="EMBL" id="MCW8334174.1"/>
    </source>
</evidence>
<dbReference type="Proteomes" id="UP001155586">
    <property type="component" value="Unassembled WGS sequence"/>
</dbReference>
<evidence type="ECO:0000256" key="1">
    <source>
        <dbReference type="SAM" id="SignalP"/>
    </source>
</evidence>
<keyword evidence="1" id="KW-0732">Signal</keyword>
<proteinExistence type="predicted"/>
<dbReference type="EMBL" id="JAKRRX010000048">
    <property type="protein sequence ID" value="MCW8334174.1"/>
    <property type="molecule type" value="Genomic_DNA"/>
</dbReference>
<dbReference type="AlphaFoldDB" id="A0A9X3CE52"/>
<evidence type="ECO:0000259" key="2">
    <source>
        <dbReference type="Pfam" id="PF07603"/>
    </source>
</evidence>
<gene>
    <name evidence="3" type="ORF">MD483_10095</name>
</gene>
<protein>
    <submittedName>
        <fullName evidence="3">DUF1566 domain-containing protein</fullName>
    </submittedName>
</protein>
<feature type="chain" id="PRO_5040939625" evidence="1">
    <location>
        <begin position="20"/>
        <end position="189"/>
    </location>
</feature>
<organism evidence="3 4">
    <name type="scientific">Vibrio paucivorans</name>
    <dbReference type="NCBI Taxonomy" id="2829489"/>
    <lineage>
        <taxon>Bacteria</taxon>
        <taxon>Pseudomonadati</taxon>
        <taxon>Pseudomonadota</taxon>
        <taxon>Gammaproteobacteria</taxon>
        <taxon>Vibrionales</taxon>
        <taxon>Vibrionaceae</taxon>
        <taxon>Vibrio</taxon>
    </lineage>
</organism>
<sequence>MKTLFVSCLLLLLPTVAMAAVQECSIDMAKTAPNVRYDFNDNGTITDRKTGLTWMRCPIGKTWSSTNQTCEGDGTGMFWQSALNEVQSINQSTSHNLYQFAGKSTWRLPNIKELVSLAEHSCRKPALNGKAFNEVFPYQTTDGDVRAYVWSNTLVAEASEILVFDVRNAEVGSYGVSALEASVLLVSED</sequence>
<dbReference type="Pfam" id="PF07603">
    <property type="entry name" value="Lcl_C"/>
    <property type="match status" value="1"/>
</dbReference>
<comment type="caution">
    <text evidence="3">The sequence shown here is derived from an EMBL/GenBank/DDBJ whole genome shotgun (WGS) entry which is preliminary data.</text>
</comment>
<name>A0A9X3CE52_9VIBR</name>
<evidence type="ECO:0000313" key="4">
    <source>
        <dbReference type="Proteomes" id="UP001155586"/>
    </source>
</evidence>
<reference evidence="3" key="1">
    <citation type="submission" date="2022-02" db="EMBL/GenBank/DDBJ databases">
        <title>Vibrio sp. nov., a new bacterium isolated from Bohai sea, China.</title>
        <authorList>
            <person name="Yuan Y."/>
        </authorList>
    </citation>
    <scope>NUCLEOTIDE SEQUENCE</scope>
    <source>
        <strain evidence="3">DBSS07</strain>
    </source>
</reference>